<accession>A0ABY9TRY9</accession>
<evidence type="ECO:0000313" key="2">
    <source>
        <dbReference type="Proteomes" id="UP001258994"/>
    </source>
</evidence>
<organism evidence="1 2">
    <name type="scientific">Thalassotalea psychrophila</name>
    <dbReference type="NCBI Taxonomy" id="3065647"/>
    <lineage>
        <taxon>Bacteria</taxon>
        <taxon>Pseudomonadati</taxon>
        <taxon>Pseudomonadota</taxon>
        <taxon>Gammaproteobacteria</taxon>
        <taxon>Alteromonadales</taxon>
        <taxon>Colwelliaceae</taxon>
        <taxon>Thalassotalea</taxon>
    </lineage>
</organism>
<dbReference type="PROSITE" id="PS51257">
    <property type="entry name" value="PROKAR_LIPOPROTEIN"/>
    <property type="match status" value="1"/>
</dbReference>
<evidence type="ECO:0000313" key="1">
    <source>
        <dbReference type="EMBL" id="WNC71581.1"/>
    </source>
</evidence>
<dbReference type="Proteomes" id="UP001258994">
    <property type="component" value="Chromosome"/>
</dbReference>
<dbReference type="EMBL" id="CP134145">
    <property type="protein sequence ID" value="WNC71581.1"/>
    <property type="molecule type" value="Genomic_DNA"/>
</dbReference>
<name>A0ABY9TRY9_9GAMM</name>
<gene>
    <name evidence="1" type="ORF">RGQ13_15850</name>
</gene>
<keyword evidence="2" id="KW-1185">Reference proteome</keyword>
<protein>
    <recommendedName>
        <fullName evidence="3">Lipoprotein</fullName>
    </recommendedName>
</protein>
<evidence type="ECO:0008006" key="3">
    <source>
        <dbReference type="Google" id="ProtNLM"/>
    </source>
</evidence>
<reference evidence="2" key="1">
    <citation type="submission" date="2023-09" db="EMBL/GenBank/DDBJ databases">
        <authorList>
            <person name="Li S."/>
            <person name="Li X."/>
            <person name="Zhang C."/>
            <person name="Zhao Z."/>
        </authorList>
    </citation>
    <scope>NUCLEOTIDE SEQUENCE [LARGE SCALE GENOMIC DNA]</scope>
    <source>
        <strain evidence="2">SQ149</strain>
    </source>
</reference>
<sequence>MYQHIKAYRSSLLFIGSVFILCSCAKPQEQLQHDSQIQVLIPDIAPSDIQHELTEIEIKEVELPDNNTMPLIARHSTNNNIQQDNNVDTSAPANLGFIINQEICRESIVSYKVADESGYINTHRTKAQAQATIIEVNNKQIKLMISGWYSRDKNLYHWQPYLKEQPMMGLMRLDKGKVYWDDKTNWYLCSFNAGEII</sequence>
<proteinExistence type="predicted"/>
<dbReference type="RefSeq" id="WP_348390715.1">
    <property type="nucleotide sequence ID" value="NZ_CP134145.1"/>
</dbReference>